<name>A0A2A5IYX2_RHOSG</name>
<accession>A0A2A5IYX2</accession>
<dbReference type="AlphaFoldDB" id="A0A2A5IYX2"/>
<proteinExistence type="predicted"/>
<protein>
    <submittedName>
        <fullName evidence="1">Uncharacterized protein</fullName>
    </submittedName>
</protein>
<gene>
    <name evidence="1" type="ORF">CHR55_33025</name>
</gene>
<evidence type="ECO:0000313" key="2">
    <source>
        <dbReference type="Proteomes" id="UP000230886"/>
    </source>
</evidence>
<reference evidence="1 2" key="1">
    <citation type="submission" date="2017-07" db="EMBL/GenBank/DDBJ databases">
        <title>Draft sequence of Rhodococcus enclensis 23b-28.</title>
        <authorList>
            <person name="Besaury L."/>
            <person name="Sancelme M."/>
            <person name="Amato P."/>
            <person name="Lallement A."/>
            <person name="Delort A.-M."/>
        </authorList>
    </citation>
    <scope>NUCLEOTIDE SEQUENCE [LARGE SCALE GENOMIC DNA]</scope>
    <source>
        <strain evidence="1 2">23b-28</strain>
    </source>
</reference>
<dbReference type="EMBL" id="NOVD01000082">
    <property type="protein sequence ID" value="PCK22179.1"/>
    <property type="molecule type" value="Genomic_DNA"/>
</dbReference>
<dbReference type="Proteomes" id="UP000230886">
    <property type="component" value="Unassembled WGS sequence"/>
</dbReference>
<comment type="caution">
    <text evidence="1">The sequence shown here is derived from an EMBL/GenBank/DDBJ whole genome shotgun (WGS) entry which is preliminary data.</text>
</comment>
<organism evidence="1 2">
    <name type="scientific">Rhodococcus qingshengii</name>
    <dbReference type="NCBI Taxonomy" id="334542"/>
    <lineage>
        <taxon>Bacteria</taxon>
        <taxon>Bacillati</taxon>
        <taxon>Actinomycetota</taxon>
        <taxon>Actinomycetes</taxon>
        <taxon>Mycobacteriales</taxon>
        <taxon>Nocardiaceae</taxon>
        <taxon>Rhodococcus</taxon>
        <taxon>Rhodococcus erythropolis group</taxon>
    </lineage>
</organism>
<dbReference type="RefSeq" id="WP_099699066.1">
    <property type="nucleotide sequence ID" value="NZ_NOVD01000082.1"/>
</dbReference>
<sequence length="141" mass="15428">MGDTQALSGAAKATLGDLLRESVRDRAVLSEIGVLLAPVLALDLGVDDPRSLFDELEVAVGEQGERKGLRRVRFTTELWENGYFFSDEVEVDYCDGDSDEITLPKTFLEEYADELTSHTDGLGSGTELKVVYSGKEPRIVA</sequence>
<evidence type="ECO:0000313" key="1">
    <source>
        <dbReference type="EMBL" id="PCK22179.1"/>
    </source>
</evidence>